<dbReference type="Proteomes" id="UP000290365">
    <property type="component" value="Chromosome"/>
</dbReference>
<dbReference type="PROSITE" id="PS01124">
    <property type="entry name" value="HTH_ARAC_FAMILY_2"/>
    <property type="match status" value="1"/>
</dbReference>
<dbReference type="RefSeq" id="WP_129888673.1">
    <property type="nucleotide sequence ID" value="NZ_CP035758.1"/>
</dbReference>
<dbReference type="SUPFAM" id="SSF46689">
    <property type="entry name" value="Homeodomain-like"/>
    <property type="match status" value="2"/>
</dbReference>
<sequence length="271" mass="31222">MWRPWQLKSFELFHAVATSGPLCQQLTQEYRLVCIQAGAAHHRYRNTRDQVANGAFYVIEPGETLGYQPKDSTFYCLFIDPAWLQQFATEQLQREQLLPHFSSRPLFDPSVSQAMHDLAARSLTPASRLQQEETLLHLFAPLLVRHAEDAGTLPRFGNEHPAVKLTKEYLQEHYAEEVALQELARVVNMSPFHLSHIFHQAVGLPPHAYQTRLRLARAKTLLTQGYYVGYVAHETGFFDQSHFSEQFKRHYQVTPGNYRKTTRFSLSVSLP</sequence>
<keyword evidence="3" id="KW-0010">Activator</keyword>
<evidence type="ECO:0000256" key="4">
    <source>
        <dbReference type="ARBA" id="ARBA00023163"/>
    </source>
</evidence>
<dbReference type="InterPro" id="IPR003313">
    <property type="entry name" value="AraC-bd"/>
</dbReference>
<keyword evidence="1" id="KW-0805">Transcription regulation</keyword>
<dbReference type="AlphaFoldDB" id="A0A4P6JQC8"/>
<evidence type="ECO:0000256" key="3">
    <source>
        <dbReference type="ARBA" id="ARBA00023159"/>
    </source>
</evidence>
<dbReference type="InterPro" id="IPR009057">
    <property type="entry name" value="Homeodomain-like_sf"/>
</dbReference>
<evidence type="ECO:0000256" key="2">
    <source>
        <dbReference type="ARBA" id="ARBA00023125"/>
    </source>
</evidence>
<protein>
    <submittedName>
        <fullName evidence="6">AraC family transcriptional regulator</fullName>
    </submittedName>
</protein>
<evidence type="ECO:0000313" key="7">
    <source>
        <dbReference type="Proteomes" id="UP000290365"/>
    </source>
</evidence>
<dbReference type="PANTHER" id="PTHR46796:SF2">
    <property type="entry name" value="TRANSCRIPTIONAL REGULATORY PROTEIN"/>
    <property type="match status" value="1"/>
</dbReference>
<dbReference type="GO" id="GO:0003700">
    <property type="term" value="F:DNA-binding transcription factor activity"/>
    <property type="evidence" value="ECO:0007669"/>
    <property type="project" value="InterPro"/>
</dbReference>
<reference evidence="6 7" key="1">
    <citation type="submission" date="2019-01" db="EMBL/GenBank/DDBJ databases">
        <title>Ktedonosporobacter rubrisoli SCAWS-G2.</title>
        <authorList>
            <person name="Huang Y."/>
            <person name="Yan B."/>
        </authorList>
    </citation>
    <scope>NUCLEOTIDE SEQUENCE [LARGE SCALE GENOMIC DNA]</scope>
    <source>
        <strain evidence="6 7">SCAWS-G2</strain>
    </source>
</reference>
<dbReference type="Gene3D" id="1.10.10.60">
    <property type="entry name" value="Homeodomain-like"/>
    <property type="match status" value="2"/>
</dbReference>
<dbReference type="InterPro" id="IPR018060">
    <property type="entry name" value="HTH_AraC"/>
</dbReference>
<dbReference type="InterPro" id="IPR018062">
    <property type="entry name" value="HTH_AraC-typ_CS"/>
</dbReference>
<gene>
    <name evidence="6" type="ORF">EPA93_17105</name>
</gene>
<dbReference type="EMBL" id="CP035758">
    <property type="protein sequence ID" value="QBD77618.1"/>
    <property type="molecule type" value="Genomic_DNA"/>
</dbReference>
<dbReference type="InterPro" id="IPR020449">
    <property type="entry name" value="Tscrpt_reg_AraC-type_HTH"/>
</dbReference>
<dbReference type="InterPro" id="IPR050204">
    <property type="entry name" value="AraC_XylS_family_regulators"/>
</dbReference>
<dbReference type="InterPro" id="IPR037923">
    <property type="entry name" value="HTH-like"/>
</dbReference>
<organism evidence="6 7">
    <name type="scientific">Ktedonosporobacter rubrisoli</name>
    <dbReference type="NCBI Taxonomy" id="2509675"/>
    <lineage>
        <taxon>Bacteria</taxon>
        <taxon>Bacillati</taxon>
        <taxon>Chloroflexota</taxon>
        <taxon>Ktedonobacteria</taxon>
        <taxon>Ktedonobacterales</taxon>
        <taxon>Ktedonosporobacteraceae</taxon>
        <taxon>Ktedonosporobacter</taxon>
    </lineage>
</organism>
<feature type="domain" description="HTH araC/xylS-type" evidence="5">
    <location>
        <begin position="164"/>
        <end position="261"/>
    </location>
</feature>
<evidence type="ECO:0000259" key="5">
    <source>
        <dbReference type="PROSITE" id="PS01124"/>
    </source>
</evidence>
<keyword evidence="2" id="KW-0238">DNA-binding</keyword>
<dbReference type="SUPFAM" id="SSF51215">
    <property type="entry name" value="Regulatory protein AraC"/>
    <property type="match status" value="1"/>
</dbReference>
<dbReference type="SMART" id="SM00342">
    <property type="entry name" value="HTH_ARAC"/>
    <property type="match status" value="1"/>
</dbReference>
<dbReference type="PRINTS" id="PR00032">
    <property type="entry name" value="HTHARAC"/>
</dbReference>
<name>A0A4P6JQC8_KTERU</name>
<evidence type="ECO:0000313" key="6">
    <source>
        <dbReference type="EMBL" id="QBD77618.1"/>
    </source>
</evidence>
<dbReference type="Pfam" id="PF12833">
    <property type="entry name" value="HTH_18"/>
    <property type="match status" value="1"/>
</dbReference>
<proteinExistence type="predicted"/>
<keyword evidence="4" id="KW-0804">Transcription</keyword>
<accession>A0A4P6JQC8</accession>
<dbReference type="PROSITE" id="PS00041">
    <property type="entry name" value="HTH_ARAC_FAMILY_1"/>
    <property type="match status" value="1"/>
</dbReference>
<dbReference type="KEGG" id="kbs:EPA93_17105"/>
<keyword evidence="7" id="KW-1185">Reference proteome</keyword>
<dbReference type="PANTHER" id="PTHR46796">
    <property type="entry name" value="HTH-TYPE TRANSCRIPTIONAL ACTIVATOR RHAS-RELATED"/>
    <property type="match status" value="1"/>
</dbReference>
<dbReference type="Pfam" id="PF02311">
    <property type="entry name" value="AraC_binding"/>
    <property type="match status" value="1"/>
</dbReference>
<evidence type="ECO:0000256" key="1">
    <source>
        <dbReference type="ARBA" id="ARBA00023015"/>
    </source>
</evidence>
<dbReference type="OrthoDB" id="151060at2"/>
<dbReference type="GO" id="GO:0043565">
    <property type="term" value="F:sequence-specific DNA binding"/>
    <property type="evidence" value="ECO:0007669"/>
    <property type="project" value="InterPro"/>
</dbReference>